<name>A0A964E4V8_9PROT</name>
<evidence type="ECO:0000313" key="2">
    <source>
        <dbReference type="EMBL" id="MCB8881777.1"/>
    </source>
</evidence>
<sequence>MAWKRTAFLLAAASLAGCASAQRASLPDGRPGYKVSCSGIQHTLADCDAKAAKVCPTGYDIASKDLTTTVLNPFQRSMLVSCRM</sequence>
<evidence type="ECO:0000256" key="1">
    <source>
        <dbReference type="SAM" id="SignalP"/>
    </source>
</evidence>
<protein>
    <recommendedName>
        <fullName evidence="4">Lipoprotein</fullName>
    </recommendedName>
</protein>
<feature type="chain" id="PRO_5037844958" description="Lipoprotein" evidence="1">
    <location>
        <begin position="22"/>
        <end position="84"/>
    </location>
</feature>
<dbReference type="RefSeq" id="WP_227308441.1">
    <property type="nucleotide sequence ID" value="NZ_JAESVA010000005.1"/>
</dbReference>
<dbReference type="AlphaFoldDB" id="A0A964E4V8"/>
<organism evidence="2 3">
    <name type="scientific">Acidisoma cellulosilyticum</name>
    <dbReference type="NCBI Taxonomy" id="2802395"/>
    <lineage>
        <taxon>Bacteria</taxon>
        <taxon>Pseudomonadati</taxon>
        <taxon>Pseudomonadota</taxon>
        <taxon>Alphaproteobacteria</taxon>
        <taxon>Acetobacterales</taxon>
        <taxon>Acidocellaceae</taxon>
        <taxon>Acidisoma</taxon>
    </lineage>
</organism>
<evidence type="ECO:0000313" key="3">
    <source>
        <dbReference type="Proteomes" id="UP000721844"/>
    </source>
</evidence>
<dbReference type="Proteomes" id="UP000721844">
    <property type="component" value="Unassembled WGS sequence"/>
</dbReference>
<dbReference type="EMBL" id="JAESVA010000005">
    <property type="protein sequence ID" value="MCB8881777.1"/>
    <property type="molecule type" value="Genomic_DNA"/>
</dbReference>
<proteinExistence type="predicted"/>
<comment type="caution">
    <text evidence="2">The sequence shown here is derived from an EMBL/GenBank/DDBJ whole genome shotgun (WGS) entry which is preliminary data.</text>
</comment>
<gene>
    <name evidence="2" type="ORF">ACELLULO517_16125</name>
</gene>
<keyword evidence="3" id="KW-1185">Reference proteome</keyword>
<accession>A0A964E4V8</accession>
<keyword evidence="1" id="KW-0732">Signal</keyword>
<feature type="signal peptide" evidence="1">
    <location>
        <begin position="1"/>
        <end position="21"/>
    </location>
</feature>
<reference evidence="2 3" key="1">
    <citation type="journal article" date="2021" name="Microorganisms">
        <title>Acidisoma silvae sp. nov. and Acidisomacellulosilytica sp. nov., Two Acidophilic Bacteria Isolated from Decaying Wood, Hydrolyzing Cellulose and Producing Poly-3-hydroxybutyrate.</title>
        <authorList>
            <person name="Mieszkin S."/>
            <person name="Pouder E."/>
            <person name="Uroz S."/>
            <person name="Simon-Colin C."/>
            <person name="Alain K."/>
        </authorList>
    </citation>
    <scope>NUCLEOTIDE SEQUENCE [LARGE SCALE GENOMIC DNA]</scope>
    <source>
        <strain evidence="2 3">HW T5.17</strain>
    </source>
</reference>
<evidence type="ECO:0008006" key="4">
    <source>
        <dbReference type="Google" id="ProtNLM"/>
    </source>
</evidence>
<dbReference type="PROSITE" id="PS51257">
    <property type="entry name" value="PROKAR_LIPOPROTEIN"/>
    <property type="match status" value="1"/>
</dbReference>